<dbReference type="GO" id="GO:0003677">
    <property type="term" value="F:DNA binding"/>
    <property type="evidence" value="ECO:0007669"/>
    <property type="project" value="UniProtKB-KW"/>
</dbReference>
<dbReference type="PROSITE" id="PS51900">
    <property type="entry name" value="CB"/>
    <property type="match status" value="1"/>
</dbReference>
<dbReference type="SUPFAM" id="SSF47823">
    <property type="entry name" value="lambda integrase-like, N-terminal domain"/>
    <property type="match status" value="1"/>
</dbReference>
<dbReference type="PANTHER" id="PTHR35617">
    <property type="entry name" value="PHAGE_INTEGRASE DOMAIN-CONTAINING PROTEIN"/>
    <property type="match status" value="1"/>
</dbReference>
<dbReference type="PANTHER" id="PTHR35617:SF3">
    <property type="entry name" value="CORE-BINDING (CB) DOMAIN-CONTAINING PROTEIN"/>
    <property type="match status" value="1"/>
</dbReference>
<feature type="region of interest" description="Disordered" evidence="2">
    <location>
        <begin position="359"/>
        <end position="383"/>
    </location>
</feature>
<organism evidence="4 5">
    <name type="scientific">Operophtera brumata</name>
    <name type="common">Winter moth</name>
    <name type="synonym">Phalaena brumata</name>
    <dbReference type="NCBI Taxonomy" id="104452"/>
    <lineage>
        <taxon>Eukaryota</taxon>
        <taxon>Metazoa</taxon>
        <taxon>Ecdysozoa</taxon>
        <taxon>Arthropoda</taxon>
        <taxon>Hexapoda</taxon>
        <taxon>Insecta</taxon>
        <taxon>Pterygota</taxon>
        <taxon>Neoptera</taxon>
        <taxon>Endopterygota</taxon>
        <taxon>Lepidoptera</taxon>
        <taxon>Glossata</taxon>
        <taxon>Ditrysia</taxon>
        <taxon>Geometroidea</taxon>
        <taxon>Geometridae</taxon>
        <taxon>Larentiinae</taxon>
        <taxon>Operophtera</taxon>
    </lineage>
</organism>
<reference evidence="4 5" key="1">
    <citation type="journal article" date="2015" name="Genome Biol. Evol.">
        <title>The genome of winter moth (Operophtera brumata) provides a genomic perspective on sexual dimorphism and phenology.</title>
        <authorList>
            <person name="Derks M.F."/>
            <person name="Smit S."/>
            <person name="Salis L."/>
            <person name="Schijlen E."/>
            <person name="Bossers A."/>
            <person name="Mateman C."/>
            <person name="Pijl A.S."/>
            <person name="de Ridder D."/>
            <person name="Groenen M.A."/>
            <person name="Visser M.E."/>
            <person name="Megens H.J."/>
        </authorList>
    </citation>
    <scope>NUCLEOTIDE SEQUENCE [LARGE SCALE GENOMIC DNA]</scope>
    <source>
        <strain evidence="4">WM2013NL</strain>
        <tissue evidence="4">Head and thorax</tissue>
    </source>
</reference>
<evidence type="ECO:0000259" key="3">
    <source>
        <dbReference type="PROSITE" id="PS51900"/>
    </source>
</evidence>
<keyword evidence="1" id="KW-0238">DNA-binding</keyword>
<protein>
    <submittedName>
        <fullName evidence="4">Putative transposon Ty3-I Gag-Pol polyprotein</fullName>
    </submittedName>
</protein>
<proteinExistence type="predicted"/>
<dbReference type="InterPro" id="IPR010998">
    <property type="entry name" value="Integrase_recombinase_N"/>
</dbReference>
<comment type="caution">
    <text evidence="4">The sequence shown here is derived from an EMBL/GenBank/DDBJ whole genome shotgun (WGS) entry which is preliminary data.</text>
</comment>
<accession>A0A0L7KZ49</accession>
<evidence type="ECO:0000313" key="4">
    <source>
        <dbReference type="EMBL" id="KOB68425.1"/>
    </source>
</evidence>
<sequence>MPTVEIKDSIPIVQIKGKVQKARAVSGKVVPGGHDSESFRAVPRILRNNLEYRQEPKNAFRHKDKRISCTNPHVLGEKVLELARCKSNIGKIKLCSICSTFRKITLPTVADRIQQVAKTNTTQENPNHRHKSGSTKLVDKECIQKHYNPSSQLNNVHNHGCGRLRMGGDSEQPKIVGKLVGPSVQMALQPKRALGSIRNLEVPGTSIAGKNSNLANGQSDRGRLRNETRRYEVHKIVGNYKTRPSPMPAAQLQSNCSLHPGSIQWVGMADSLSRTKHLPEWHLKTRIVKQIFHLMGTPEIDLFASRRSTVVSKYVSEDAFDKRNQYTDAFSKTWQYDLGSSKLEQSFLDARNKEACHSTTVGDSRPIVQSSRSPDQSTTCESRPTQFAGLEGTGWAREVLGWKDHEVQLLQASWRASTLKTYRSAWKRWLEWASENNVKTDDPQPSDLARFLCYLHEVVKLAPRTILVYKSVVATFKNPCKSSSLSSHPVVTHALKGILSRKPTVKKPLSWKVDDLLGFLETYNFDYDSLFAVSRHTSVLLLLASGRRVHDLTLLSIQTDLFQEQDNELIFWPKFGSKTDNSTLQTIRMVP</sequence>
<dbReference type="Gene3D" id="1.10.150.130">
    <property type="match status" value="1"/>
</dbReference>
<gene>
    <name evidence="4" type="ORF">OBRU01_17752</name>
</gene>
<evidence type="ECO:0000313" key="5">
    <source>
        <dbReference type="Proteomes" id="UP000037510"/>
    </source>
</evidence>
<evidence type="ECO:0000256" key="1">
    <source>
        <dbReference type="ARBA" id="ARBA00023125"/>
    </source>
</evidence>
<evidence type="ECO:0000256" key="2">
    <source>
        <dbReference type="SAM" id="MobiDB-lite"/>
    </source>
</evidence>
<dbReference type="InterPro" id="IPR044068">
    <property type="entry name" value="CB"/>
</dbReference>
<feature type="domain" description="Core-binding (CB)" evidence="3">
    <location>
        <begin position="390"/>
        <end position="481"/>
    </location>
</feature>
<name>A0A0L7KZ49_OPEBR</name>
<keyword evidence="5" id="KW-1185">Reference proteome</keyword>
<dbReference type="EMBL" id="JTDY01004228">
    <property type="protein sequence ID" value="KOB68425.1"/>
    <property type="molecule type" value="Genomic_DNA"/>
</dbReference>
<dbReference type="Proteomes" id="UP000037510">
    <property type="component" value="Unassembled WGS sequence"/>
</dbReference>
<dbReference type="AlphaFoldDB" id="A0A0L7KZ49"/>